<dbReference type="InterPro" id="IPR011043">
    <property type="entry name" value="Gal_Oxase/kelch_b-propeller"/>
</dbReference>
<dbReference type="RefSeq" id="WP_244674875.1">
    <property type="nucleotide sequence ID" value="NZ_CP095046.1"/>
</dbReference>
<proteinExistence type="predicted"/>
<protein>
    <submittedName>
        <fullName evidence="2">DUF6252 family protein</fullName>
    </submittedName>
</protein>
<dbReference type="AlphaFoldDB" id="A0A8T9Q654"/>
<dbReference type="SUPFAM" id="SSF50965">
    <property type="entry name" value="Galactose oxidase, central domain"/>
    <property type="match status" value="1"/>
</dbReference>
<dbReference type="Pfam" id="PF19765">
    <property type="entry name" value="DUF6252"/>
    <property type="match status" value="1"/>
</dbReference>
<reference evidence="2" key="1">
    <citation type="submission" date="2022-04" db="EMBL/GenBank/DDBJ databases">
        <title>Hymenobacter sp. isolated from the air.</title>
        <authorList>
            <person name="Won M."/>
            <person name="Lee C.-M."/>
            <person name="Woen H.-Y."/>
            <person name="Kwon S.-W."/>
        </authorList>
    </citation>
    <scope>NUCLEOTIDE SEQUENCE</scope>
    <source>
        <strain evidence="2">5116S-3</strain>
    </source>
</reference>
<evidence type="ECO:0000313" key="3">
    <source>
        <dbReference type="Proteomes" id="UP000831796"/>
    </source>
</evidence>
<evidence type="ECO:0000313" key="2">
    <source>
        <dbReference type="EMBL" id="UOQ71468.1"/>
    </source>
</evidence>
<keyword evidence="3" id="KW-1185">Reference proteome</keyword>
<accession>A0A8T9Q654</accession>
<dbReference type="InterPro" id="IPR046219">
    <property type="entry name" value="DUF6252"/>
</dbReference>
<sequence>MNFLRFFPRPLLLLSGAALLHLSACDSNNDDPDVATGDGTVTWTHNGTTHTSTVGSSAIVDSGDKIIVTGGSSDNNNVVSLALQGINARGAGVYDLRRGSMLDNLPVGGLTLMSGNTGATYLTLYGPNASNGSITVSQYDRAGQKLSGTFSFTAGATPNTSAAGTQNVTTGSFSFTRFR</sequence>
<dbReference type="EMBL" id="CP095046">
    <property type="protein sequence ID" value="UOQ71468.1"/>
    <property type="molecule type" value="Genomic_DNA"/>
</dbReference>
<keyword evidence="1" id="KW-0732">Signal</keyword>
<organism evidence="2 3">
    <name type="scientific">Hymenobacter cellulosilyticus</name>
    <dbReference type="NCBI Taxonomy" id="2932248"/>
    <lineage>
        <taxon>Bacteria</taxon>
        <taxon>Pseudomonadati</taxon>
        <taxon>Bacteroidota</taxon>
        <taxon>Cytophagia</taxon>
        <taxon>Cytophagales</taxon>
        <taxon>Hymenobacteraceae</taxon>
        <taxon>Hymenobacter</taxon>
    </lineage>
</organism>
<gene>
    <name evidence="2" type="ORF">MUN79_23065</name>
</gene>
<evidence type="ECO:0000256" key="1">
    <source>
        <dbReference type="SAM" id="SignalP"/>
    </source>
</evidence>
<name>A0A8T9Q654_9BACT</name>
<dbReference type="KEGG" id="hcu:MUN79_23065"/>
<dbReference type="Proteomes" id="UP000831796">
    <property type="component" value="Chromosome"/>
</dbReference>
<feature type="chain" id="PRO_5035714275" evidence="1">
    <location>
        <begin position="30"/>
        <end position="179"/>
    </location>
</feature>
<feature type="signal peptide" evidence="1">
    <location>
        <begin position="1"/>
        <end position="29"/>
    </location>
</feature>